<dbReference type="GO" id="GO:0050308">
    <property type="term" value="F:sugar-phosphatase activity"/>
    <property type="evidence" value="ECO:0007669"/>
    <property type="project" value="UniProtKB-EC"/>
</dbReference>
<evidence type="ECO:0000313" key="4">
    <source>
        <dbReference type="Proteomes" id="UP000073200"/>
    </source>
</evidence>
<dbReference type="PROSITE" id="PS01229">
    <property type="entry name" value="COF_2"/>
    <property type="match status" value="1"/>
</dbReference>
<organism evidence="1 4">
    <name type="scientific">Streptococcus suis</name>
    <dbReference type="NCBI Taxonomy" id="1307"/>
    <lineage>
        <taxon>Bacteria</taxon>
        <taxon>Bacillati</taxon>
        <taxon>Bacillota</taxon>
        <taxon>Bacilli</taxon>
        <taxon>Lactobacillales</taxon>
        <taxon>Streptococcaceae</taxon>
        <taxon>Streptococcus</taxon>
    </lineage>
</organism>
<dbReference type="Proteomes" id="UP000072353">
    <property type="component" value="Unassembled WGS sequence"/>
</dbReference>
<dbReference type="InterPro" id="IPR036412">
    <property type="entry name" value="HAD-like_sf"/>
</dbReference>
<dbReference type="EC" id="3.1.3.23" evidence="1"/>
<sequence length="292" mass="32727">MHTLHGFCTPLKGKRLDCMIKLIATDMDGTFLDGQGSFDRERFSRALDQLDQKKIPFVIASGNGIGRLLQLCQGFEQRLIFVADNGAHIYHQGKTLIRRTIQQEEVEAILHFFKGRWADICLMLSNEENIYMQAGAGMPFAGTDLPIEPAQMAAFQNRVTYLDDLSAYPNFEPIYKVCLWVPEARVESITEEFNQAFQGQLVAVTSGYGSIDILPEGIHKAWGLEQVLTSLDIEPEQVMAFGDSDNDIELLSYVGYSYAMENATDKVKAVAKYRAPSHLEAGVLQVIEEHIL</sequence>
<dbReference type="Proteomes" id="UP000073200">
    <property type="component" value="Unassembled WGS sequence"/>
</dbReference>
<dbReference type="GO" id="GO:0000287">
    <property type="term" value="F:magnesium ion binding"/>
    <property type="evidence" value="ECO:0007669"/>
    <property type="project" value="TreeGrafter"/>
</dbReference>
<dbReference type="Pfam" id="PF08282">
    <property type="entry name" value="Hydrolase_3"/>
    <property type="match status" value="1"/>
</dbReference>
<evidence type="ECO:0000313" key="3">
    <source>
        <dbReference type="Proteomes" id="UP000072353"/>
    </source>
</evidence>
<name>A0A116RV59_STRSU</name>
<dbReference type="SUPFAM" id="SSF56784">
    <property type="entry name" value="HAD-like"/>
    <property type="match status" value="1"/>
</dbReference>
<dbReference type="CDD" id="cd07518">
    <property type="entry name" value="HAD_YbiV-Like"/>
    <property type="match status" value="1"/>
</dbReference>
<dbReference type="NCBIfam" id="TIGR00099">
    <property type="entry name" value="Cof-subfamily"/>
    <property type="match status" value="1"/>
</dbReference>
<dbReference type="PANTHER" id="PTHR10000:SF53">
    <property type="entry name" value="5-AMINO-6-(5-PHOSPHO-D-RIBITYLAMINO)URACIL PHOSPHATASE YBJI-RELATED"/>
    <property type="match status" value="1"/>
</dbReference>
<dbReference type="SFLD" id="SFLDG01140">
    <property type="entry name" value="C2.B:_Phosphomannomutase_and_P"/>
    <property type="match status" value="1"/>
</dbReference>
<dbReference type="EMBL" id="FILL01000026">
    <property type="protein sequence ID" value="CYX88365.1"/>
    <property type="molecule type" value="Genomic_DNA"/>
</dbReference>
<reference evidence="3 4" key="1">
    <citation type="submission" date="2016-02" db="EMBL/GenBank/DDBJ databases">
        <authorList>
            <consortium name="Pathogen Informatics"/>
        </authorList>
    </citation>
    <scope>NUCLEOTIDE SEQUENCE [LARGE SCALE GENOMIC DNA]</scope>
    <source>
        <strain evidence="1 4">LSS59</strain>
        <strain evidence="2 3">SS975</strain>
    </source>
</reference>
<proteinExistence type="predicted"/>
<dbReference type="AlphaFoldDB" id="A0A116RV59"/>
<dbReference type="EMBL" id="FIHG01000007">
    <property type="protein sequence ID" value="CYU99309.1"/>
    <property type="molecule type" value="Genomic_DNA"/>
</dbReference>
<dbReference type="SFLD" id="SFLDG01144">
    <property type="entry name" value="C2.B.4:_PGP_Like"/>
    <property type="match status" value="1"/>
</dbReference>
<dbReference type="InterPro" id="IPR023214">
    <property type="entry name" value="HAD_sf"/>
</dbReference>
<dbReference type="Gene3D" id="3.40.50.1000">
    <property type="entry name" value="HAD superfamily/HAD-like"/>
    <property type="match status" value="1"/>
</dbReference>
<dbReference type="InterPro" id="IPR000150">
    <property type="entry name" value="Cof"/>
</dbReference>
<dbReference type="SFLD" id="SFLDS00003">
    <property type="entry name" value="Haloacid_Dehalogenase"/>
    <property type="match status" value="1"/>
</dbReference>
<keyword evidence="1" id="KW-0378">Hydrolase</keyword>
<dbReference type="PANTHER" id="PTHR10000">
    <property type="entry name" value="PHOSPHOSERINE PHOSPHATASE"/>
    <property type="match status" value="1"/>
</dbReference>
<dbReference type="Gene3D" id="3.30.1240.10">
    <property type="match status" value="1"/>
</dbReference>
<protein>
    <submittedName>
        <fullName evidence="1">HAD superfamily hydrolase</fullName>
        <ecNumber evidence="1">3.1.3.23</ecNumber>
    </submittedName>
</protein>
<dbReference type="GO" id="GO:0005829">
    <property type="term" value="C:cytosol"/>
    <property type="evidence" value="ECO:0007669"/>
    <property type="project" value="TreeGrafter"/>
</dbReference>
<evidence type="ECO:0000313" key="2">
    <source>
        <dbReference type="EMBL" id="CYX88365.1"/>
    </source>
</evidence>
<accession>A0A116RV59</accession>
<evidence type="ECO:0000313" key="1">
    <source>
        <dbReference type="EMBL" id="CYU99309.1"/>
    </source>
</evidence>
<gene>
    <name evidence="1" type="primary">supH_1</name>
    <name evidence="2" type="synonym">supH_2</name>
    <name evidence="1" type="ORF">ERS132421_01328</name>
    <name evidence="2" type="ORF">ERS132521_02044</name>
</gene>